<evidence type="ECO:0000256" key="1">
    <source>
        <dbReference type="ARBA" id="ARBA00010872"/>
    </source>
</evidence>
<evidence type="ECO:0000313" key="15">
    <source>
        <dbReference type="EnsemblMetazoa" id="PHUM038290-PA"/>
    </source>
</evidence>
<sequence>MICDYNSLTFFIAVRSEIIEVDVGTPVVVTTWKFMEAAKEAWDVLDNGGSALDAVEAGCSSCEYLQCDFTVGYGGSPDENGETTLDSMIMDGDTMNVGAVAGLKRVKNAIGVAKKVLETTKHSLLVGEAATNFAVNMNFPEENLQTEYSKQLHEDWLKNNCQPNYRLNVSPDPTKSCGPYTPRMSVSSVNRYNATIDGHDTIGVIAVDSRLKVASGTSTNGAKFKVPGRVGDSPIPGSGSYADSEIGAAAATGDGDIMMRFLPSFYVVEEMKKGVLPEDAAQKAIDRIAKKYPKFFGAVIAVRKDGAFGAACHGMESFPFVVGTPKSKQVVLYHKKC</sequence>
<keyword evidence="16" id="KW-1185">Reference proteome</keyword>
<feature type="site" description="Cleavage; by autolysis" evidence="13">
    <location>
        <begin position="200"/>
        <end position="201"/>
    </location>
</feature>
<dbReference type="PANTHER" id="PTHR10188">
    <property type="entry name" value="L-ASPARAGINASE"/>
    <property type="match status" value="1"/>
</dbReference>
<evidence type="ECO:0000256" key="2">
    <source>
        <dbReference type="ARBA" id="ARBA00022670"/>
    </source>
</evidence>
<evidence type="ECO:0000256" key="3">
    <source>
        <dbReference type="ARBA" id="ARBA00022801"/>
    </source>
</evidence>
<dbReference type="HOGENOM" id="CLU_021603_0_0_1"/>
<evidence type="ECO:0000313" key="16">
    <source>
        <dbReference type="Proteomes" id="UP000009046"/>
    </source>
</evidence>
<dbReference type="RefSeq" id="XP_002423123.1">
    <property type="nucleotide sequence ID" value="XM_002423078.1"/>
</dbReference>
<evidence type="ECO:0000313" key="14">
    <source>
        <dbReference type="EMBL" id="EEB10385.1"/>
    </source>
</evidence>
<dbReference type="GO" id="GO:0008233">
    <property type="term" value="F:peptidase activity"/>
    <property type="evidence" value="ECO:0007669"/>
    <property type="project" value="UniProtKB-KW"/>
</dbReference>
<dbReference type="GO" id="GO:0006508">
    <property type="term" value="P:proteolysis"/>
    <property type="evidence" value="ECO:0007669"/>
    <property type="project" value="UniProtKB-KW"/>
</dbReference>
<evidence type="ECO:0000256" key="4">
    <source>
        <dbReference type="ARBA" id="ARBA00022813"/>
    </source>
</evidence>
<dbReference type="CTD" id="8232436"/>
<dbReference type="SUPFAM" id="SSF56235">
    <property type="entry name" value="N-terminal nucleophile aminohydrolases (Ntn hydrolases)"/>
    <property type="match status" value="1"/>
</dbReference>
<dbReference type="Pfam" id="PF01112">
    <property type="entry name" value="Asparaginase_2"/>
    <property type="match status" value="1"/>
</dbReference>
<accession>E0VAH9</accession>
<dbReference type="GO" id="GO:0005764">
    <property type="term" value="C:lysosome"/>
    <property type="evidence" value="ECO:0007669"/>
    <property type="project" value="TreeGrafter"/>
</dbReference>
<evidence type="ECO:0000256" key="12">
    <source>
        <dbReference type="PIRSR" id="PIRSR600246-2"/>
    </source>
</evidence>
<evidence type="ECO:0000256" key="13">
    <source>
        <dbReference type="PIRSR" id="PIRSR600246-3"/>
    </source>
</evidence>
<dbReference type="VEuPathDB" id="VectorBase:PHUM038290"/>
<dbReference type="PANTHER" id="PTHR10188:SF6">
    <property type="entry name" value="N(4)-(BETA-N-ACETYLGLUCOSAMINYL)-L-ASPARAGINASE"/>
    <property type="match status" value="1"/>
</dbReference>
<evidence type="ECO:0000256" key="5">
    <source>
        <dbReference type="ARBA" id="ARBA00050421"/>
    </source>
</evidence>
<dbReference type="CDD" id="cd04513">
    <property type="entry name" value="Glycosylasparaginase"/>
    <property type="match status" value="1"/>
</dbReference>
<organism>
    <name type="scientific">Pediculus humanus subsp. corporis</name>
    <name type="common">Body louse</name>
    <dbReference type="NCBI Taxonomy" id="121224"/>
    <lineage>
        <taxon>Eukaryota</taxon>
        <taxon>Metazoa</taxon>
        <taxon>Ecdysozoa</taxon>
        <taxon>Arthropoda</taxon>
        <taxon>Hexapoda</taxon>
        <taxon>Insecta</taxon>
        <taxon>Pterygota</taxon>
        <taxon>Neoptera</taxon>
        <taxon>Paraneoptera</taxon>
        <taxon>Psocodea</taxon>
        <taxon>Troctomorpha</taxon>
        <taxon>Phthiraptera</taxon>
        <taxon>Anoplura</taxon>
        <taxon>Pediculidae</taxon>
        <taxon>Pediculus</taxon>
    </lineage>
</organism>
<dbReference type="InterPro" id="IPR029055">
    <property type="entry name" value="Ntn_hydrolases_N"/>
</dbReference>
<evidence type="ECO:0000256" key="11">
    <source>
        <dbReference type="PIRSR" id="PIRSR600246-1"/>
    </source>
</evidence>
<evidence type="ECO:0000256" key="6">
    <source>
        <dbReference type="ARBA" id="ARBA00053295"/>
    </source>
</evidence>
<dbReference type="STRING" id="121224.E0VAH9"/>
<dbReference type="InParanoid" id="E0VAH9"/>
<dbReference type="Proteomes" id="UP000009046">
    <property type="component" value="Unassembled WGS sequence"/>
</dbReference>
<protein>
    <recommendedName>
        <fullName evidence="7">N(4)-(beta-N-acetylglucosaminyl)-L-asparaginase</fullName>
        <ecNumber evidence="7">3.5.1.26</ecNumber>
    </recommendedName>
    <alternativeName>
        <fullName evidence="9">Aspartylglucosaminidase</fullName>
    </alternativeName>
    <alternativeName>
        <fullName evidence="8">Glycosylasparaginase</fullName>
    </alternativeName>
    <alternativeName>
        <fullName evidence="10">N4-(N-acetyl-beta-glucosaminyl)-L-asparagine amidase</fullName>
    </alternativeName>
</protein>
<dbReference type="eggNOG" id="KOG1593">
    <property type="taxonomic scope" value="Eukaryota"/>
</dbReference>
<keyword evidence="4" id="KW-0068">Autocatalytic cleavage</keyword>
<dbReference type="GO" id="GO:0003948">
    <property type="term" value="F:N4-(beta-N-acetylglucosaminyl)-L-asparaginase activity"/>
    <property type="evidence" value="ECO:0007669"/>
    <property type="project" value="UniProtKB-EC"/>
</dbReference>
<dbReference type="FunCoup" id="E0VAH9">
    <property type="interactions" value="232"/>
</dbReference>
<proteinExistence type="inferred from homology"/>
<reference evidence="14" key="1">
    <citation type="submission" date="2007-04" db="EMBL/GenBank/DDBJ databases">
        <title>Annotation of Pediculus humanus corporis strain USDA.</title>
        <authorList>
            <person name="Kirkness E."/>
            <person name="Hannick L."/>
            <person name="Hass B."/>
            <person name="Bruggner R."/>
            <person name="Lawson D."/>
            <person name="Bidwell S."/>
            <person name="Joardar V."/>
            <person name="Caler E."/>
            <person name="Walenz B."/>
            <person name="Inman J."/>
            <person name="Schobel S."/>
            <person name="Galinsky K."/>
            <person name="Amedeo P."/>
            <person name="Strausberg R."/>
        </authorList>
    </citation>
    <scope>NUCLEOTIDE SEQUENCE</scope>
    <source>
        <strain evidence="14">USDA</strain>
    </source>
</reference>
<name>E0VAH9_PEDHC</name>
<keyword evidence="2" id="KW-0645">Protease</keyword>
<evidence type="ECO:0000256" key="10">
    <source>
        <dbReference type="ARBA" id="ARBA00080645"/>
    </source>
</evidence>
<dbReference type="InterPro" id="IPR000246">
    <property type="entry name" value="Peptidase_T2"/>
</dbReference>
<dbReference type="Gene3D" id="3.60.20.30">
    <property type="entry name" value="(Glycosyl)asparaginase"/>
    <property type="match status" value="1"/>
</dbReference>
<dbReference type="AlphaFoldDB" id="E0VAH9"/>
<feature type="binding site" evidence="12">
    <location>
        <begin position="229"/>
        <end position="232"/>
    </location>
    <ligand>
        <name>substrate</name>
    </ligand>
</feature>
<dbReference type="FunFam" id="3.60.20.30:FF:000003">
    <property type="entry name" value="N(4)-(Beta-N-acetylglucosaminyl)-L-asparaginase isoform X1"/>
    <property type="match status" value="1"/>
</dbReference>
<dbReference type="OMA" id="YKPIINI"/>
<comment type="catalytic activity">
    <reaction evidence="5">
        <text>N(4)-(beta-N-acetyl-D-glucosaminyl)-L-asparagine + H2O = N-acetyl-beta-D-glucosaminylamine + L-aspartate + H(+)</text>
        <dbReference type="Rhea" id="RHEA:11544"/>
        <dbReference type="ChEBI" id="CHEBI:15377"/>
        <dbReference type="ChEBI" id="CHEBI:15378"/>
        <dbReference type="ChEBI" id="CHEBI:15947"/>
        <dbReference type="ChEBI" id="CHEBI:29991"/>
        <dbReference type="ChEBI" id="CHEBI:58080"/>
        <dbReference type="EC" id="3.5.1.26"/>
    </reaction>
</comment>
<gene>
    <name evidence="15" type="primary">8232436</name>
    <name evidence="14" type="ORF">Phum_PHUM038290</name>
</gene>
<evidence type="ECO:0000256" key="7">
    <source>
        <dbReference type="ARBA" id="ARBA00066729"/>
    </source>
</evidence>
<evidence type="ECO:0000256" key="9">
    <source>
        <dbReference type="ARBA" id="ARBA00079301"/>
    </source>
</evidence>
<feature type="active site" description="Nucleophile" evidence="11">
    <location>
        <position position="201"/>
    </location>
</feature>
<comment type="function">
    <text evidence="6">Cleaves the GlcNAc-Asn bond which joins oligosaccharides to the peptide of asparagine-linked glycoproteins.</text>
</comment>
<dbReference type="EMBL" id="DS235006">
    <property type="protein sequence ID" value="EEB10385.1"/>
    <property type="molecule type" value="Genomic_DNA"/>
</dbReference>
<dbReference type="EnsemblMetazoa" id="PHUM038290-RA">
    <property type="protein sequence ID" value="PHUM038290-PA"/>
    <property type="gene ID" value="PHUM038290"/>
</dbReference>
<feature type="binding site" evidence="12">
    <location>
        <begin position="252"/>
        <end position="255"/>
    </location>
    <ligand>
        <name>substrate</name>
    </ligand>
</feature>
<comment type="similarity">
    <text evidence="1">Belongs to the Ntn-hydrolase family.</text>
</comment>
<keyword evidence="3 14" id="KW-0378">Hydrolase</keyword>
<dbReference type="EMBL" id="AAZO01000450">
    <property type="status" value="NOT_ANNOTATED_CDS"/>
    <property type="molecule type" value="Genomic_DNA"/>
</dbReference>
<dbReference type="EC" id="3.5.1.26" evidence="7"/>
<reference evidence="14" key="2">
    <citation type="submission" date="2007-04" db="EMBL/GenBank/DDBJ databases">
        <title>The genome of the human body louse.</title>
        <authorList>
            <consortium name="The Human Body Louse Genome Consortium"/>
            <person name="Kirkness E."/>
            <person name="Walenz B."/>
            <person name="Hass B."/>
            <person name="Bruggner R."/>
            <person name="Strausberg R."/>
        </authorList>
    </citation>
    <scope>NUCLEOTIDE SEQUENCE</scope>
    <source>
        <strain evidence="14">USDA</strain>
    </source>
</reference>
<reference evidence="15" key="3">
    <citation type="submission" date="2020-05" db="UniProtKB">
        <authorList>
            <consortium name="EnsemblMetazoa"/>
        </authorList>
    </citation>
    <scope>IDENTIFICATION</scope>
    <source>
        <strain evidence="15">USDA</strain>
    </source>
</reference>
<evidence type="ECO:0000256" key="8">
    <source>
        <dbReference type="ARBA" id="ARBA00078726"/>
    </source>
</evidence>
<dbReference type="KEGG" id="phu:Phum_PHUM038290"/>
<dbReference type="OrthoDB" id="188713at2759"/>
<dbReference type="GeneID" id="8232436"/>